<dbReference type="GO" id="GO:0006355">
    <property type="term" value="P:regulation of DNA-templated transcription"/>
    <property type="evidence" value="ECO:0007669"/>
    <property type="project" value="InterPro"/>
</dbReference>
<dbReference type="EMBL" id="BPLQ01004537">
    <property type="protein sequence ID" value="GIY08659.1"/>
    <property type="molecule type" value="Genomic_DNA"/>
</dbReference>
<accession>A0AAV4QH42</accession>
<evidence type="ECO:0000313" key="1">
    <source>
        <dbReference type="EMBL" id="GIY08659.1"/>
    </source>
</evidence>
<keyword evidence="2" id="KW-1185">Reference proteome</keyword>
<dbReference type="InterPro" id="IPR009044">
    <property type="entry name" value="ssDNA-bd_transcriptional_reg"/>
</dbReference>
<comment type="caution">
    <text evidence="1">The sequence shown here is derived from an EMBL/GenBank/DDBJ whole genome shotgun (WGS) entry which is preliminary data.</text>
</comment>
<sequence>MSCKRKSFVQNKVDCKKVRLAEEKKPHIPDHMFDLGDGVFIMVNTFLKQTRVHIRVCTIDENGELQPTKAGVSLKPDVYYAFHNKLCAFMGCEDPDASIVVKKDVCIFNQNENCISIQRLFERKDMTFSFLPEKVVLNKVQYITLLEYFNEVSDYVKKKLLTYTFTEYVKYELKKRPDDSYDEKWGNYDTDTPAGPSELSESLCDCLTNNISININQFIRGECFVCKNGLELTEHECKVVSPQECFNIYFVKALFAVDWHALAIDFINLNINGPYLREFAYEMDTFLDCNLIFKKIEEIYVNGCSKILL</sequence>
<name>A0AAV4QH42_9ARAC</name>
<dbReference type="Gene3D" id="2.30.31.10">
    <property type="entry name" value="Transcriptional Coactivator Pc4, Chain A"/>
    <property type="match status" value="1"/>
</dbReference>
<dbReference type="Proteomes" id="UP001054837">
    <property type="component" value="Unassembled WGS sequence"/>
</dbReference>
<proteinExistence type="predicted"/>
<evidence type="ECO:0000313" key="2">
    <source>
        <dbReference type="Proteomes" id="UP001054837"/>
    </source>
</evidence>
<protein>
    <submittedName>
        <fullName evidence="1">PC4 domain-containing protein</fullName>
    </submittedName>
</protein>
<dbReference type="SUPFAM" id="SSF54447">
    <property type="entry name" value="ssDNA-binding transcriptional regulator domain"/>
    <property type="match status" value="1"/>
</dbReference>
<organism evidence="1 2">
    <name type="scientific">Caerostris darwini</name>
    <dbReference type="NCBI Taxonomy" id="1538125"/>
    <lineage>
        <taxon>Eukaryota</taxon>
        <taxon>Metazoa</taxon>
        <taxon>Ecdysozoa</taxon>
        <taxon>Arthropoda</taxon>
        <taxon>Chelicerata</taxon>
        <taxon>Arachnida</taxon>
        <taxon>Araneae</taxon>
        <taxon>Araneomorphae</taxon>
        <taxon>Entelegynae</taxon>
        <taxon>Araneoidea</taxon>
        <taxon>Araneidae</taxon>
        <taxon>Caerostris</taxon>
    </lineage>
</organism>
<dbReference type="GO" id="GO:0003677">
    <property type="term" value="F:DNA binding"/>
    <property type="evidence" value="ECO:0007669"/>
    <property type="project" value="InterPro"/>
</dbReference>
<gene>
    <name evidence="1" type="primary">AVEN_80507_1</name>
    <name evidence="1" type="ORF">CDAR_405251</name>
</gene>
<dbReference type="AlphaFoldDB" id="A0AAV4QH42"/>
<reference evidence="1 2" key="1">
    <citation type="submission" date="2021-06" db="EMBL/GenBank/DDBJ databases">
        <title>Caerostris darwini draft genome.</title>
        <authorList>
            <person name="Kono N."/>
            <person name="Arakawa K."/>
        </authorList>
    </citation>
    <scope>NUCLEOTIDE SEQUENCE [LARGE SCALE GENOMIC DNA]</scope>
</reference>